<feature type="region of interest" description="Disordered" evidence="1">
    <location>
        <begin position="206"/>
        <end position="229"/>
    </location>
</feature>
<feature type="compositionally biased region" description="Polar residues" evidence="1">
    <location>
        <begin position="206"/>
        <end position="221"/>
    </location>
</feature>
<reference evidence="3" key="1">
    <citation type="journal article" date="2011" name="Proc. Natl. Acad. Sci. U.S.A.">
        <title>Obligate biotrophy features unraveled by the genomic analysis of rust fungi.</title>
        <authorList>
            <person name="Duplessis S."/>
            <person name="Cuomo C.A."/>
            <person name="Lin Y.-C."/>
            <person name="Aerts A."/>
            <person name="Tisserant E."/>
            <person name="Veneault-Fourrey C."/>
            <person name="Joly D.L."/>
            <person name="Hacquard S."/>
            <person name="Amselem J."/>
            <person name="Cantarel B.L."/>
            <person name="Chiu R."/>
            <person name="Coutinho P.M."/>
            <person name="Feau N."/>
            <person name="Field M."/>
            <person name="Frey P."/>
            <person name="Gelhaye E."/>
            <person name="Goldberg J."/>
            <person name="Grabherr M.G."/>
            <person name="Kodira C.D."/>
            <person name="Kohler A."/>
            <person name="Kuees U."/>
            <person name="Lindquist E.A."/>
            <person name="Lucas S.M."/>
            <person name="Mago R."/>
            <person name="Mauceli E."/>
            <person name="Morin E."/>
            <person name="Murat C."/>
            <person name="Pangilinan J.L."/>
            <person name="Park R."/>
            <person name="Pearson M."/>
            <person name="Quesneville H."/>
            <person name="Rouhier N."/>
            <person name="Sakthikumar S."/>
            <person name="Salamov A.A."/>
            <person name="Schmutz J."/>
            <person name="Selles B."/>
            <person name="Shapiro H."/>
            <person name="Tanguay P."/>
            <person name="Tuskan G.A."/>
            <person name="Henrissat B."/>
            <person name="Van de Peer Y."/>
            <person name="Rouze P."/>
            <person name="Ellis J.G."/>
            <person name="Dodds P.N."/>
            <person name="Schein J.E."/>
            <person name="Zhong S."/>
            <person name="Hamelin R.C."/>
            <person name="Grigoriev I.V."/>
            <person name="Szabo L.J."/>
            <person name="Martin F."/>
        </authorList>
    </citation>
    <scope>NUCLEOTIDE SEQUENCE [LARGE SCALE GENOMIC DNA]</scope>
    <source>
        <strain evidence="3">98AG31 / pathotype 3-4-7</strain>
    </source>
</reference>
<dbReference type="AlphaFoldDB" id="F4S5Z2"/>
<dbReference type="RefSeq" id="XP_007416807.1">
    <property type="nucleotide sequence ID" value="XM_007416745.1"/>
</dbReference>
<dbReference type="GeneID" id="18930991"/>
<feature type="region of interest" description="Disordered" evidence="1">
    <location>
        <begin position="579"/>
        <end position="608"/>
    </location>
</feature>
<gene>
    <name evidence="2" type="ORF">MELLADRAFT_68210</name>
</gene>
<dbReference type="OrthoDB" id="10664347at2759"/>
<dbReference type="Proteomes" id="UP000001072">
    <property type="component" value="Unassembled WGS sequence"/>
</dbReference>
<evidence type="ECO:0000313" key="2">
    <source>
        <dbReference type="EMBL" id="EGF99934.1"/>
    </source>
</evidence>
<feature type="compositionally biased region" description="Low complexity" evidence="1">
    <location>
        <begin position="277"/>
        <end position="293"/>
    </location>
</feature>
<dbReference type="EMBL" id="GL883153">
    <property type="protein sequence ID" value="EGF99934.1"/>
    <property type="molecule type" value="Genomic_DNA"/>
</dbReference>
<accession>F4S5Z2</accession>
<dbReference type="HOGENOM" id="CLU_019614_0_0_1"/>
<feature type="region of interest" description="Disordered" evidence="1">
    <location>
        <begin position="446"/>
        <end position="503"/>
    </location>
</feature>
<protein>
    <submittedName>
        <fullName evidence="2">Uncharacterized protein</fullName>
    </submittedName>
</protein>
<name>F4S5Z2_MELLP</name>
<feature type="compositionally biased region" description="Polar residues" evidence="1">
    <location>
        <begin position="489"/>
        <end position="499"/>
    </location>
</feature>
<feature type="region of interest" description="Disordered" evidence="1">
    <location>
        <begin position="267"/>
        <end position="303"/>
    </location>
</feature>
<sequence>MPMKPIKEAELKHHIMQDELNLKWREMDLKVKAARGTLVLELREHAKDDEIFEPSRASQTELESGQTETLHGTMQGHQVTFIFISCFELTEMPANNTRPTKKAAKKYQLVPLQPLQPLPFPPIKDHKTGLVCLNENCEKRRPHSTVYYIPQPHRNPKVGIKCQYDKGYVRTYHREKFHSEIIEINSALSLSAYLPMDFSRIMNNNQLPSPPVTQQATQSTKPLRGKNYHPCEGVNGQTAQGHKLQRNTHCSCCYHLNKKSVGCSVHTNQRKTKNKEASTTTNAANSQTHQATQARDDNPLITPSAQTQASHTFIERLPASEFRNFRSTSIKKQANERKKEEHLKSASNNITMVVWPEVDVDMRMSMVESYSVGSPSLDGNRLLVMFPGLDEFECKDMDSHLLPVKKVSKGVMDIRRFLSRDLSPREPVPRPADPTDQINLKNLHVISDDSSEDESNQNNDSDQIIARDERTQSPRSSPTPAPRPSGSTNHPQPSTSNTCETEKWPTGVLMSDMLRFMHEKKKYSYKDAWKRVFGTPYIYARSTVSTYGRWLDEITEARLIPYTIDNPDHTVKEGKQHFKSEWKDSHKTQNVNAEEYTPRPTKRVKLHK</sequence>
<dbReference type="KEGG" id="mlr:MELLADRAFT_68210"/>
<dbReference type="InParanoid" id="F4S5Z2"/>
<evidence type="ECO:0000256" key="1">
    <source>
        <dbReference type="SAM" id="MobiDB-lite"/>
    </source>
</evidence>
<organism evidence="3">
    <name type="scientific">Melampsora larici-populina (strain 98AG31 / pathotype 3-4-7)</name>
    <name type="common">Poplar leaf rust fungus</name>
    <dbReference type="NCBI Taxonomy" id="747676"/>
    <lineage>
        <taxon>Eukaryota</taxon>
        <taxon>Fungi</taxon>
        <taxon>Dikarya</taxon>
        <taxon>Basidiomycota</taxon>
        <taxon>Pucciniomycotina</taxon>
        <taxon>Pucciniomycetes</taxon>
        <taxon>Pucciniales</taxon>
        <taxon>Melampsoraceae</taxon>
        <taxon>Melampsora</taxon>
    </lineage>
</organism>
<evidence type="ECO:0000313" key="3">
    <source>
        <dbReference type="Proteomes" id="UP000001072"/>
    </source>
</evidence>
<keyword evidence="3" id="KW-1185">Reference proteome</keyword>
<proteinExistence type="predicted"/>
<dbReference type="VEuPathDB" id="FungiDB:MELLADRAFT_68210"/>